<accession>A0A1X2H5M7</accession>
<dbReference type="PANTHER" id="PTHR12425:SF5">
    <property type="entry name" value="SYNEMBRYN"/>
    <property type="match status" value="1"/>
</dbReference>
<dbReference type="EMBL" id="MCGN01000008">
    <property type="protein sequence ID" value="ORY93778.1"/>
    <property type="molecule type" value="Genomic_DNA"/>
</dbReference>
<dbReference type="OMA" id="GFLFHKG"/>
<dbReference type="InterPro" id="IPR019318">
    <property type="entry name" value="Gua_nucleotide_exch_fac_Ric8"/>
</dbReference>
<dbReference type="GO" id="GO:0005085">
    <property type="term" value="F:guanyl-nucleotide exchange factor activity"/>
    <property type="evidence" value="ECO:0007669"/>
    <property type="project" value="UniProtKB-KW"/>
</dbReference>
<evidence type="ECO:0000256" key="3">
    <source>
        <dbReference type="ARBA" id="ARBA00023186"/>
    </source>
</evidence>
<keyword evidence="3" id="KW-0143">Chaperone</keyword>
<reference evidence="4 5" key="1">
    <citation type="submission" date="2016-07" db="EMBL/GenBank/DDBJ databases">
        <title>Pervasive Adenine N6-methylation of Active Genes in Fungi.</title>
        <authorList>
            <consortium name="DOE Joint Genome Institute"/>
            <person name="Mondo S.J."/>
            <person name="Dannebaum R.O."/>
            <person name="Kuo R.C."/>
            <person name="Labutti K."/>
            <person name="Haridas S."/>
            <person name="Kuo A."/>
            <person name="Salamov A."/>
            <person name="Ahrendt S.R."/>
            <person name="Lipzen A."/>
            <person name="Sullivan W."/>
            <person name="Andreopoulos W.B."/>
            <person name="Clum A."/>
            <person name="Lindquist E."/>
            <person name="Daum C."/>
            <person name="Ramamoorthy G.K."/>
            <person name="Gryganskyi A."/>
            <person name="Culley D."/>
            <person name="Magnuson J.K."/>
            <person name="James T.Y."/>
            <person name="O'Malley M.A."/>
            <person name="Stajich J.E."/>
            <person name="Spatafora J.W."/>
            <person name="Visel A."/>
            <person name="Grigoriev I.V."/>
        </authorList>
    </citation>
    <scope>NUCLEOTIDE SEQUENCE [LARGE SCALE GENOMIC DNA]</scope>
    <source>
        <strain evidence="4 5">NRRL 2496</strain>
    </source>
</reference>
<comment type="caution">
    <text evidence="4">The sequence shown here is derived from an EMBL/GenBank/DDBJ whole genome shotgun (WGS) entry which is preliminary data.</text>
</comment>
<dbReference type="PANTHER" id="PTHR12425">
    <property type="entry name" value="SYNEMBRYN"/>
    <property type="match status" value="1"/>
</dbReference>
<dbReference type="OrthoDB" id="5585685at2759"/>
<dbReference type="STRING" id="13706.A0A1X2H5M7"/>
<organism evidence="4 5">
    <name type="scientific">Syncephalastrum racemosum</name>
    <name type="common">Filamentous fungus</name>
    <dbReference type="NCBI Taxonomy" id="13706"/>
    <lineage>
        <taxon>Eukaryota</taxon>
        <taxon>Fungi</taxon>
        <taxon>Fungi incertae sedis</taxon>
        <taxon>Mucoromycota</taxon>
        <taxon>Mucoromycotina</taxon>
        <taxon>Mucoromycetes</taxon>
        <taxon>Mucorales</taxon>
        <taxon>Syncephalastraceae</taxon>
        <taxon>Syncephalastrum</taxon>
    </lineage>
</organism>
<name>A0A1X2H5M7_SYNRA</name>
<dbReference type="GO" id="GO:0007186">
    <property type="term" value="P:G protein-coupled receptor signaling pathway"/>
    <property type="evidence" value="ECO:0007669"/>
    <property type="project" value="TreeGrafter"/>
</dbReference>
<keyword evidence="5" id="KW-1185">Reference proteome</keyword>
<evidence type="ECO:0000256" key="1">
    <source>
        <dbReference type="ARBA" id="ARBA00009049"/>
    </source>
</evidence>
<dbReference type="SUPFAM" id="SSF48371">
    <property type="entry name" value="ARM repeat"/>
    <property type="match status" value="1"/>
</dbReference>
<protein>
    <submittedName>
        <fullName evidence="4">Guanine nucleotide exchange factor</fullName>
    </submittedName>
</protein>
<proteinExistence type="inferred from homology"/>
<dbReference type="Pfam" id="PF10165">
    <property type="entry name" value="Ric8"/>
    <property type="match status" value="1"/>
</dbReference>
<dbReference type="Proteomes" id="UP000242180">
    <property type="component" value="Unassembled WGS sequence"/>
</dbReference>
<dbReference type="GO" id="GO:0005737">
    <property type="term" value="C:cytoplasm"/>
    <property type="evidence" value="ECO:0007669"/>
    <property type="project" value="TreeGrafter"/>
</dbReference>
<dbReference type="Gene3D" id="1.25.10.10">
    <property type="entry name" value="Leucine-rich Repeat Variant"/>
    <property type="match status" value="1"/>
</dbReference>
<evidence type="ECO:0000313" key="4">
    <source>
        <dbReference type="EMBL" id="ORY93778.1"/>
    </source>
</evidence>
<keyword evidence="2" id="KW-0344">Guanine-nucleotide releasing factor</keyword>
<dbReference type="GO" id="GO:0001965">
    <property type="term" value="F:G-protein alpha-subunit binding"/>
    <property type="evidence" value="ECO:0007669"/>
    <property type="project" value="TreeGrafter"/>
</dbReference>
<evidence type="ECO:0000313" key="5">
    <source>
        <dbReference type="Proteomes" id="UP000242180"/>
    </source>
</evidence>
<comment type="similarity">
    <text evidence="1">Belongs to the synembryn family.</text>
</comment>
<dbReference type="InterPro" id="IPR011989">
    <property type="entry name" value="ARM-like"/>
</dbReference>
<dbReference type="InParanoid" id="A0A1X2H5M7"/>
<dbReference type="InterPro" id="IPR016024">
    <property type="entry name" value="ARM-type_fold"/>
</dbReference>
<sequence>MLADDYRSLRDTDDTKLSDFFEGAIHAVSSITLDDKTQFIELLLQDIDQKSAPSQWDEVTTTRALELLKLLGRDPNGANSLFADKGISILMKVGGLVDRSGKDTPVSREALKCISNCILLKYSATSATLDKHNAVDACCHLLAKPDLSQESAFLTCRILFVMTVNNTEYVRNLMRFDIQPALLNVLSKNTENLVHETEPAPTPINSASVASEGLKLLFNLLMVCSRDNITHDGKEAIHYFGDCLKPVYDILFRVPLPEPMPLVPPFSHAINALMQYPYDISNAVFKGYKPITQLYNTLEEGRIMITTRLGDILERALAYLIPDGDPDASSSGQSVDAIISPVILVIRCIAAGEPNFIPPFKKRLLPNETDRIQPVNQGTSLSARLIRLMTSTLLPQTREAVSDLLFVLCNEDAAEFSHQVGYGNAIGFLVNRGISIEPPNGEGETPAEDVNPITGQYRANEVDQGPSLADMTMEEKEREAERLFVLFERLKKTGVIDVENPVATAMREGRFEELDDEDSDH</sequence>
<dbReference type="AlphaFoldDB" id="A0A1X2H5M7"/>
<evidence type="ECO:0000256" key="2">
    <source>
        <dbReference type="ARBA" id="ARBA00022658"/>
    </source>
</evidence>
<gene>
    <name evidence="4" type="ORF">BCR43DRAFT_495307</name>
</gene>